<dbReference type="Pfam" id="PF21818">
    <property type="entry name" value="DUF6884"/>
    <property type="match status" value="1"/>
</dbReference>
<name>A0AB36XWZ9_9VIBR</name>
<dbReference type="EMBL" id="MCXM01000001">
    <property type="protein sequence ID" value="PMK50470.1"/>
    <property type="molecule type" value="Genomic_DNA"/>
</dbReference>
<accession>A0AB36XWZ9</accession>
<feature type="domain" description="DUF6884" evidence="1">
    <location>
        <begin position="44"/>
        <end position="161"/>
    </location>
</feature>
<organism evidence="2">
    <name type="scientific">Vibrio lentus</name>
    <dbReference type="NCBI Taxonomy" id="136468"/>
    <lineage>
        <taxon>Bacteria</taxon>
        <taxon>Pseudomonadati</taxon>
        <taxon>Pseudomonadota</taxon>
        <taxon>Gammaproteobacteria</taxon>
        <taxon>Vibrionales</taxon>
        <taxon>Vibrionaceae</taxon>
        <taxon>Vibrio</taxon>
    </lineage>
</organism>
<proteinExistence type="predicted"/>
<evidence type="ECO:0000259" key="1">
    <source>
        <dbReference type="Pfam" id="PF21818"/>
    </source>
</evidence>
<evidence type="ECO:0000313" key="2">
    <source>
        <dbReference type="EMBL" id="PMK50470.1"/>
    </source>
</evidence>
<gene>
    <name evidence="2" type="ORF">BCT99_03340</name>
</gene>
<reference key="1">
    <citation type="submission" date="2016-07" db="EMBL/GenBank/DDBJ databases">
        <title>Nontailed viruses are major unrecognized killers of bacteria in the ocean.</title>
        <authorList>
            <person name="Kauffman K."/>
            <person name="Hussain F."/>
            <person name="Yang J."/>
            <person name="Arevalo P."/>
            <person name="Brown J."/>
            <person name="Cutler M."/>
            <person name="Kelly L."/>
            <person name="Polz M.F."/>
        </authorList>
    </citation>
    <scope>NUCLEOTIDE SEQUENCE [LARGE SCALE GENOMIC DNA]</scope>
    <source>
        <strain>10N.261.52.F7</strain>
    </source>
</reference>
<sequence length="311" mass="34755">MNKIHLLIPCTARKTLDVPVSMNISEHSFDTLQETLENWEQAFSQAQKKVKAKDLYSGQTFAKLRLKSKELNLSLKILSAGFGLIDGETELPGYNATFAPNKNRVPTPNNSWWHAVNQSKLPSLSLKETFRGSQDDYFLVVASSEYLQAIQADLVETFSEFKNAPKRFAIIATSIPKSLTSYSTCFVKCSRQVLDHKNAKNYGLSIADRSITAIAALMFLNKIELTKPDFSDTISALNLDFAQLTPKQKQPRTKRDDDFIVDFIKNEILTGEHKPVSGAAALKIYQASGNACTDKRFATIYKQVKSEKGLS</sequence>
<dbReference type="InterPro" id="IPR049251">
    <property type="entry name" value="DUF6884"/>
</dbReference>
<protein>
    <recommendedName>
        <fullName evidence="1">DUF6884 domain-containing protein</fullName>
    </recommendedName>
</protein>
<dbReference type="RefSeq" id="WP_065103590.1">
    <property type="nucleotide sequence ID" value="NZ_JAJGZN020000002.1"/>
</dbReference>
<reference evidence="2" key="2">
    <citation type="submission" date="2016-07" db="EMBL/GenBank/DDBJ databases">
        <authorList>
            <person name="Kauffman K."/>
            <person name="Arevalo P."/>
            <person name="Polz M.F."/>
        </authorList>
    </citation>
    <scope>NUCLEOTIDE SEQUENCE</scope>
    <source>
        <strain evidence="2">10N.261.52.F7</strain>
    </source>
</reference>
<comment type="caution">
    <text evidence="2">The sequence shown here is derived from an EMBL/GenBank/DDBJ whole genome shotgun (WGS) entry which is preliminary data.</text>
</comment>
<reference evidence="2" key="3">
    <citation type="journal article" date="2018" name="Nature">
        <title>A major lineage of non-tailed dsDNA viruses as unrecognized killers of marine bacteria.</title>
        <authorList>
            <person name="Kauffman K.M."/>
            <person name="Hussain F.A."/>
            <person name="Yang J."/>
            <person name="Arevalo P."/>
            <person name="Brown J.M."/>
            <person name="Chang W.K."/>
            <person name="VanInsberghe D."/>
            <person name="Elsherbini J."/>
            <person name="Sharma R.S."/>
            <person name="Cutler M.B."/>
            <person name="Kelly L."/>
            <person name="Polz M.F."/>
        </authorList>
    </citation>
    <scope>NUCLEOTIDE SEQUENCE</scope>
    <source>
        <strain evidence="2">10N.261.52.F7</strain>
    </source>
</reference>
<dbReference type="AlphaFoldDB" id="A0AB36XWZ9"/>